<dbReference type="EMBL" id="JACEFO010002418">
    <property type="protein sequence ID" value="KAF8660949.1"/>
    <property type="molecule type" value="Genomic_DNA"/>
</dbReference>
<dbReference type="InterPro" id="IPR058922">
    <property type="entry name" value="WHD_DRP"/>
</dbReference>
<dbReference type="Gene3D" id="1.10.10.10">
    <property type="entry name" value="Winged helix-like DNA-binding domain superfamily/Winged helix DNA-binding domain"/>
    <property type="match status" value="1"/>
</dbReference>
<dbReference type="InterPro" id="IPR055414">
    <property type="entry name" value="LRR_R13L4/SHOC2-like"/>
</dbReference>
<evidence type="ECO:0000259" key="5">
    <source>
        <dbReference type="Pfam" id="PF23598"/>
    </source>
</evidence>
<dbReference type="Pfam" id="PF00931">
    <property type="entry name" value="NB-ARC"/>
    <property type="match status" value="1"/>
</dbReference>
<dbReference type="GO" id="GO:0002758">
    <property type="term" value="P:innate immune response-activating signaling pathway"/>
    <property type="evidence" value="ECO:0007669"/>
    <property type="project" value="UniProtKB-ARBA"/>
</dbReference>
<dbReference type="Gene3D" id="1.20.5.4130">
    <property type="match status" value="1"/>
</dbReference>
<evidence type="ECO:0000259" key="4">
    <source>
        <dbReference type="Pfam" id="PF23559"/>
    </source>
</evidence>
<dbReference type="InterPro" id="IPR027417">
    <property type="entry name" value="P-loop_NTPase"/>
</dbReference>
<dbReference type="InterPro" id="IPR044974">
    <property type="entry name" value="Disease_R_plants"/>
</dbReference>
<accession>A0A835ABI5</accession>
<dbReference type="InterPro" id="IPR002182">
    <property type="entry name" value="NB-ARC"/>
</dbReference>
<keyword evidence="2" id="KW-0611">Plant defense</keyword>
<dbReference type="SUPFAM" id="SSF52058">
    <property type="entry name" value="L domain-like"/>
    <property type="match status" value="1"/>
</dbReference>
<feature type="domain" description="Disease resistance R13L4/SHOC-2-like LRR" evidence="5">
    <location>
        <begin position="445"/>
        <end position="812"/>
    </location>
</feature>
<dbReference type="InterPro" id="IPR036388">
    <property type="entry name" value="WH-like_DNA-bd_sf"/>
</dbReference>
<evidence type="ECO:0000256" key="2">
    <source>
        <dbReference type="ARBA" id="ARBA00022821"/>
    </source>
</evidence>
<organism evidence="6 7">
    <name type="scientific">Digitaria exilis</name>
    <dbReference type="NCBI Taxonomy" id="1010633"/>
    <lineage>
        <taxon>Eukaryota</taxon>
        <taxon>Viridiplantae</taxon>
        <taxon>Streptophyta</taxon>
        <taxon>Embryophyta</taxon>
        <taxon>Tracheophyta</taxon>
        <taxon>Spermatophyta</taxon>
        <taxon>Magnoliopsida</taxon>
        <taxon>Liliopsida</taxon>
        <taxon>Poales</taxon>
        <taxon>Poaceae</taxon>
        <taxon>PACMAD clade</taxon>
        <taxon>Panicoideae</taxon>
        <taxon>Panicodae</taxon>
        <taxon>Paniceae</taxon>
        <taxon>Anthephorinae</taxon>
        <taxon>Digitaria</taxon>
    </lineage>
</organism>
<dbReference type="Pfam" id="PF23598">
    <property type="entry name" value="LRR_14"/>
    <property type="match status" value="1"/>
</dbReference>
<sequence length="842" mass="95098">MATPTSTSIGVLGSLLCKLEGSRGIHYPLKAHLEEIHGYLNQLLWLEEPTLKQKSWMKEVRELSYDIDDYLDMNPNSTEKQVHDEFSTHLQEAIERYKRYNLHVSQLQRKYLPVSHHQLQRKYLPASHQPTQYTEVTDLFLDLEDEVVKCVMSDEQELSKVVAIVGPGGIGKTTLARKLYQTIGGEFDCQAFLRVTKKPDMQRLLKDMLSQLQSHQSAEPCGVLLTAAVLAKGAPVVEAVQPAVAETKEAAHVPRSYTRHGAGVGYRFHRRAAAAAACIRGSEYIFKMRYLSMDSSRKLFFSTAFGSEDNCPNQVRDVSLEIIERCEDYTILKDDLWKLWVAEGFITAVSGQDNHMEEAGKYFDELVNRRMIQPVDVNANNEVLSCTLHSMVLDLIANKSIENNFIVVLDKYQGLVGLPEKVRRLSLHFGNARHANAPKYIGLSQVRSLAFFGFYKCMPTFEEFELVRVLVLQIWVDNCGTTLDLRKISELHHLRYLKISCDTIIDLPTQIWQLQYLMTIEIEARAISIVQPDIVDLPVLSHLLLPIEADMPDKIGDIMSSLCTLGHFDLSKYSKGMVHSLGRLTNLQHLHLACSSATPIHLKSNLNTLGSVIESLGKLKSLTTVSKFLHEKFLTFPSTFTISWGDLSRPPLDLQKLEFSPRICTFSRLPNWIKQLQKLCTLKIAVHEMKDVGVLEELSALTILCLHVKNAPAEPIGFHKAKFPVLKFFKFICSVPLMEFKEGTMPNLQKLHLGFNAHGAASGGHTPVGMMHLPKLQLLSAVIGCLQAEQSDRNAAESAMRDTISAHGKRPVVNIRWVDWNFYPVYGTMSTRSFHRFPFLSS</sequence>
<dbReference type="Pfam" id="PF23559">
    <property type="entry name" value="WHD_DRP"/>
    <property type="match status" value="1"/>
</dbReference>
<protein>
    <submittedName>
        <fullName evidence="6">Uncharacterized protein</fullName>
    </submittedName>
</protein>
<dbReference type="SUPFAM" id="SSF52540">
    <property type="entry name" value="P-loop containing nucleoside triphosphate hydrolases"/>
    <property type="match status" value="1"/>
</dbReference>
<dbReference type="Proteomes" id="UP000636709">
    <property type="component" value="Unassembled WGS sequence"/>
</dbReference>
<keyword evidence="7" id="KW-1185">Reference proteome</keyword>
<keyword evidence="1" id="KW-0677">Repeat</keyword>
<comment type="caution">
    <text evidence="6">The sequence shown here is derived from an EMBL/GenBank/DDBJ whole genome shotgun (WGS) entry which is preliminary data.</text>
</comment>
<reference evidence="6" key="1">
    <citation type="submission" date="2020-07" db="EMBL/GenBank/DDBJ databases">
        <title>Genome sequence and genetic diversity analysis of an under-domesticated orphan crop, white fonio (Digitaria exilis).</title>
        <authorList>
            <person name="Bennetzen J.L."/>
            <person name="Chen S."/>
            <person name="Ma X."/>
            <person name="Wang X."/>
            <person name="Yssel A.E.J."/>
            <person name="Chaluvadi S.R."/>
            <person name="Johnson M."/>
            <person name="Gangashetty P."/>
            <person name="Hamidou F."/>
            <person name="Sanogo M.D."/>
            <person name="Zwaenepoel A."/>
            <person name="Wallace J."/>
            <person name="Van De Peer Y."/>
            <person name="Van Deynze A."/>
        </authorList>
    </citation>
    <scope>NUCLEOTIDE SEQUENCE</scope>
    <source>
        <tissue evidence="6">Leaves</tissue>
    </source>
</reference>
<feature type="domain" description="Disease resistance protein winged helix" evidence="4">
    <location>
        <begin position="327"/>
        <end position="396"/>
    </location>
</feature>
<dbReference type="GO" id="GO:0042742">
    <property type="term" value="P:defense response to bacterium"/>
    <property type="evidence" value="ECO:0007669"/>
    <property type="project" value="UniProtKB-ARBA"/>
</dbReference>
<dbReference type="GO" id="GO:0043531">
    <property type="term" value="F:ADP binding"/>
    <property type="evidence" value="ECO:0007669"/>
    <property type="project" value="InterPro"/>
</dbReference>
<name>A0A835ABI5_9POAL</name>
<gene>
    <name evidence="6" type="ORF">HU200_057328</name>
</gene>
<evidence type="ECO:0000256" key="1">
    <source>
        <dbReference type="ARBA" id="ARBA00022737"/>
    </source>
</evidence>
<dbReference type="FunFam" id="1.10.10.10:FF:000322">
    <property type="entry name" value="Probable disease resistance protein At1g63360"/>
    <property type="match status" value="1"/>
</dbReference>
<feature type="domain" description="NB-ARC" evidence="3">
    <location>
        <begin position="147"/>
        <end position="216"/>
    </location>
</feature>
<dbReference type="Gene3D" id="3.80.10.10">
    <property type="entry name" value="Ribonuclease Inhibitor"/>
    <property type="match status" value="1"/>
</dbReference>
<proteinExistence type="predicted"/>
<evidence type="ECO:0000259" key="3">
    <source>
        <dbReference type="Pfam" id="PF00931"/>
    </source>
</evidence>
<dbReference type="GO" id="GO:0009626">
    <property type="term" value="P:plant-type hypersensitive response"/>
    <property type="evidence" value="ECO:0007669"/>
    <property type="project" value="UniProtKB-ARBA"/>
</dbReference>
<dbReference type="InterPro" id="IPR032675">
    <property type="entry name" value="LRR_dom_sf"/>
</dbReference>
<dbReference type="PANTHER" id="PTHR23155:SF1094">
    <property type="entry name" value="OS11G0686400 PROTEIN"/>
    <property type="match status" value="1"/>
</dbReference>
<dbReference type="OrthoDB" id="10558598at2759"/>
<evidence type="ECO:0000313" key="6">
    <source>
        <dbReference type="EMBL" id="KAF8660949.1"/>
    </source>
</evidence>
<dbReference type="PANTHER" id="PTHR23155">
    <property type="entry name" value="DISEASE RESISTANCE PROTEIN RP"/>
    <property type="match status" value="1"/>
</dbReference>
<dbReference type="Gene3D" id="3.40.50.300">
    <property type="entry name" value="P-loop containing nucleotide triphosphate hydrolases"/>
    <property type="match status" value="1"/>
</dbReference>
<dbReference type="AlphaFoldDB" id="A0A835ABI5"/>
<evidence type="ECO:0000313" key="7">
    <source>
        <dbReference type="Proteomes" id="UP000636709"/>
    </source>
</evidence>